<proteinExistence type="inferred from homology"/>
<dbReference type="InterPro" id="IPR000719">
    <property type="entry name" value="Prot_kinase_dom"/>
</dbReference>
<dbReference type="Pfam" id="PF00069">
    <property type="entry name" value="Pkinase"/>
    <property type="match status" value="1"/>
</dbReference>
<feature type="non-terminal residue" evidence="6">
    <location>
        <position position="55"/>
    </location>
</feature>
<comment type="caution">
    <text evidence="6">The sequence shown here is derived from an EMBL/GenBank/DDBJ whole genome shotgun (WGS) entry which is preliminary data.</text>
</comment>
<keyword evidence="6" id="KW-0808">Transferase</keyword>
<evidence type="ECO:0000256" key="4">
    <source>
        <dbReference type="ARBA" id="ARBA00022840"/>
    </source>
</evidence>
<keyword evidence="7" id="KW-1185">Reference proteome</keyword>
<dbReference type="EC" id="2.7.11.1" evidence="2"/>
<dbReference type="PROSITE" id="PS50011">
    <property type="entry name" value="PROTEIN_KINASE_DOM"/>
    <property type="match status" value="1"/>
</dbReference>
<keyword evidence="3" id="KW-0547">Nucleotide-binding</keyword>
<evidence type="ECO:0000313" key="7">
    <source>
        <dbReference type="Proteomes" id="UP000517678"/>
    </source>
</evidence>
<dbReference type="PANTHER" id="PTHR45832">
    <property type="entry name" value="SERINE/THREONINE-PROTEIN KINASE SAMKA-RELATED-RELATED"/>
    <property type="match status" value="1"/>
</dbReference>
<reference evidence="6 7" key="1">
    <citation type="submission" date="2019-09" db="EMBL/GenBank/DDBJ databases">
        <title>Bird 10,000 Genomes (B10K) Project - Family phase.</title>
        <authorList>
            <person name="Zhang G."/>
        </authorList>
    </citation>
    <scope>NUCLEOTIDE SEQUENCE [LARGE SCALE GENOMIC DNA]</scope>
    <source>
        <strain evidence="6">B10K-DU-029-38</strain>
        <tissue evidence="6">Muscle</tissue>
    </source>
</reference>
<dbReference type="PANTHER" id="PTHR45832:SF22">
    <property type="entry name" value="SERINE_THREONINE-PROTEIN KINASE SAMKA-RELATED"/>
    <property type="match status" value="1"/>
</dbReference>
<organism evidence="6 7">
    <name type="scientific">Cnemophilus loriae</name>
    <name type="common">Loria's bird-of-paradise</name>
    <dbReference type="NCBI Taxonomy" id="254448"/>
    <lineage>
        <taxon>Eukaryota</taxon>
        <taxon>Metazoa</taxon>
        <taxon>Chordata</taxon>
        <taxon>Craniata</taxon>
        <taxon>Vertebrata</taxon>
        <taxon>Euteleostomi</taxon>
        <taxon>Archelosauria</taxon>
        <taxon>Archosauria</taxon>
        <taxon>Dinosauria</taxon>
        <taxon>Saurischia</taxon>
        <taxon>Theropoda</taxon>
        <taxon>Coelurosauria</taxon>
        <taxon>Aves</taxon>
        <taxon>Neognathae</taxon>
        <taxon>Neoaves</taxon>
        <taxon>Telluraves</taxon>
        <taxon>Australaves</taxon>
        <taxon>Passeriformes</taxon>
        <taxon>Corvoidea</taxon>
        <taxon>Corvidae</taxon>
        <taxon>Cnemophilus</taxon>
    </lineage>
</organism>
<evidence type="ECO:0000256" key="3">
    <source>
        <dbReference type="ARBA" id="ARBA00022741"/>
    </source>
</evidence>
<protein>
    <recommendedName>
        <fullName evidence="2">non-specific serine/threonine protein kinase</fullName>
        <ecNumber evidence="2">2.7.11.1</ecNumber>
    </recommendedName>
</protein>
<evidence type="ECO:0000256" key="1">
    <source>
        <dbReference type="ARBA" id="ARBA00008874"/>
    </source>
</evidence>
<sequence length="55" mass="6116">LSRGFGAVYKALDASTGQQVAIKKMTLQDEMSEELAVSEILVMRDNRNPNIVTYL</sequence>
<dbReference type="Proteomes" id="UP000517678">
    <property type="component" value="Unassembled WGS sequence"/>
</dbReference>
<name>A0A7K8BDV8_9CORV</name>
<dbReference type="InterPro" id="IPR011009">
    <property type="entry name" value="Kinase-like_dom_sf"/>
</dbReference>
<feature type="non-terminal residue" evidence="6">
    <location>
        <position position="1"/>
    </location>
</feature>
<gene>
    <name evidence="6" type="primary">Pak3_7</name>
    <name evidence="6" type="ORF">CNELOR_R15694</name>
</gene>
<evidence type="ECO:0000313" key="6">
    <source>
        <dbReference type="EMBL" id="NXB12996.1"/>
    </source>
</evidence>
<keyword evidence="4" id="KW-0067">ATP-binding</keyword>
<dbReference type="InterPro" id="IPR051931">
    <property type="entry name" value="PAK3-like"/>
</dbReference>
<feature type="domain" description="Protein kinase" evidence="5">
    <location>
        <begin position="1"/>
        <end position="55"/>
    </location>
</feature>
<dbReference type="SUPFAM" id="SSF56112">
    <property type="entry name" value="Protein kinase-like (PK-like)"/>
    <property type="match status" value="1"/>
</dbReference>
<dbReference type="GO" id="GO:0004674">
    <property type="term" value="F:protein serine/threonine kinase activity"/>
    <property type="evidence" value="ECO:0007669"/>
    <property type="project" value="UniProtKB-EC"/>
</dbReference>
<dbReference type="GO" id="GO:0005524">
    <property type="term" value="F:ATP binding"/>
    <property type="evidence" value="ECO:0007669"/>
    <property type="project" value="UniProtKB-KW"/>
</dbReference>
<dbReference type="AlphaFoldDB" id="A0A7K8BDV8"/>
<evidence type="ECO:0000256" key="2">
    <source>
        <dbReference type="ARBA" id="ARBA00012513"/>
    </source>
</evidence>
<evidence type="ECO:0000259" key="5">
    <source>
        <dbReference type="PROSITE" id="PS50011"/>
    </source>
</evidence>
<keyword evidence="6" id="KW-0418">Kinase</keyword>
<comment type="similarity">
    <text evidence="1">Belongs to the protein kinase superfamily. STE Ser/Thr protein kinase family. STE20 subfamily.</text>
</comment>
<accession>A0A7K8BDV8</accession>
<dbReference type="EMBL" id="VZTF01017148">
    <property type="protein sequence ID" value="NXB12996.1"/>
    <property type="molecule type" value="Genomic_DNA"/>
</dbReference>
<dbReference type="Gene3D" id="3.30.200.20">
    <property type="entry name" value="Phosphorylase Kinase, domain 1"/>
    <property type="match status" value="1"/>
</dbReference>